<proteinExistence type="predicted"/>
<evidence type="ECO:0000259" key="3">
    <source>
        <dbReference type="PROSITE" id="PS51186"/>
    </source>
</evidence>
<dbReference type="STRING" id="1319815.HMPREF0202_01649"/>
<feature type="domain" description="N-acetyltransferase" evidence="3">
    <location>
        <begin position="3"/>
        <end position="141"/>
    </location>
</feature>
<protein>
    <recommendedName>
        <fullName evidence="3">N-acetyltransferase domain-containing protein</fullName>
    </recommendedName>
</protein>
<dbReference type="Gene3D" id="3.40.630.30">
    <property type="match status" value="1"/>
</dbReference>
<evidence type="ECO:0000256" key="1">
    <source>
        <dbReference type="ARBA" id="ARBA00022679"/>
    </source>
</evidence>
<dbReference type="PATRIC" id="fig|1319815.3.peg.1589"/>
<dbReference type="PANTHER" id="PTHR42919:SF8">
    <property type="entry name" value="N-ALPHA-ACETYLTRANSFERASE 50"/>
    <property type="match status" value="1"/>
</dbReference>
<dbReference type="eggNOG" id="COG0456">
    <property type="taxonomic scope" value="Bacteria"/>
</dbReference>
<evidence type="ECO:0000313" key="4">
    <source>
        <dbReference type="EMBL" id="ERT68450.1"/>
    </source>
</evidence>
<accession>U7VA84</accession>
<keyword evidence="1" id="KW-0808">Transferase</keyword>
<dbReference type="SUPFAM" id="SSF55729">
    <property type="entry name" value="Acyl-CoA N-acyltransferases (Nat)"/>
    <property type="match status" value="1"/>
</dbReference>
<dbReference type="EMBL" id="AXZF01000065">
    <property type="protein sequence ID" value="ERT68450.1"/>
    <property type="molecule type" value="Genomic_DNA"/>
</dbReference>
<name>U7VA84_9FUSO</name>
<dbReference type="Pfam" id="PF13673">
    <property type="entry name" value="Acetyltransf_10"/>
    <property type="match status" value="1"/>
</dbReference>
<dbReference type="InterPro" id="IPR000182">
    <property type="entry name" value="GNAT_dom"/>
</dbReference>
<dbReference type="PROSITE" id="PS51186">
    <property type="entry name" value="GNAT"/>
    <property type="match status" value="1"/>
</dbReference>
<organism evidence="4 5">
    <name type="scientific">Cetobacterium somerae ATCC BAA-474</name>
    <dbReference type="NCBI Taxonomy" id="1319815"/>
    <lineage>
        <taxon>Bacteria</taxon>
        <taxon>Fusobacteriati</taxon>
        <taxon>Fusobacteriota</taxon>
        <taxon>Fusobacteriia</taxon>
        <taxon>Fusobacteriales</taxon>
        <taxon>Fusobacteriaceae</taxon>
        <taxon>Cetobacterium</taxon>
    </lineage>
</organism>
<dbReference type="PANTHER" id="PTHR42919">
    <property type="entry name" value="N-ALPHA-ACETYLTRANSFERASE"/>
    <property type="match status" value="1"/>
</dbReference>
<dbReference type="CDD" id="cd04301">
    <property type="entry name" value="NAT_SF"/>
    <property type="match status" value="1"/>
</dbReference>
<dbReference type="InterPro" id="IPR051556">
    <property type="entry name" value="N-term/lysine_N-AcTrnsfr"/>
</dbReference>
<dbReference type="GO" id="GO:0016747">
    <property type="term" value="F:acyltransferase activity, transferring groups other than amino-acyl groups"/>
    <property type="evidence" value="ECO:0007669"/>
    <property type="project" value="InterPro"/>
</dbReference>
<evidence type="ECO:0000256" key="2">
    <source>
        <dbReference type="ARBA" id="ARBA00023315"/>
    </source>
</evidence>
<dbReference type="Proteomes" id="UP000017081">
    <property type="component" value="Unassembled WGS sequence"/>
</dbReference>
<comment type="caution">
    <text evidence="4">The sequence shown here is derived from an EMBL/GenBank/DDBJ whole genome shotgun (WGS) entry which is preliminary data.</text>
</comment>
<dbReference type="AlphaFoldDB" id="U7VA84"/>
<keyword evidence="5" id="KW-1185">Reference proteome</keyword>
<reference evidence="4 5" key="1">
    <citation type="submission" date="2013-08" db="EMBL/GenBank/DDBJ databases">
        <authorList>
            <person name="Weinstock G."/>
            <person name="Sodergren E."/>
            <person name="Wylie T."/>
            <person name="Fulton L."/>
            <person name="Fulton R."/>
            <person name="Fronick C."/>
            <person name="O'Laughlin M."/>
            <person name="Godfrey J."/>
            <person name="Miner T."/>
            <person name="Herter B."/>
            <person name="Appelbaum E."/>
            <person name="Cordes M."/>
            <person name="Lek S."/>
            <person name="Wollam A."/>
            <person name="Pepin K.H."/>
            <person name="Palsikar V.B."/>
            <person name="Mitreva M."/>
            <person name="Wilson R.K."/>
        </authorList>
    </citation>
    <scope>NUCLEOTIDE SEQUENCE [LARGE SCALE GENOMIC DNA]</scope>
    <source>
        <strain evidence="4 5">ATCC BAA-474</strain>
    </source>
</reference>
<sequence length="141" mass="17128">MIIEINKHDEEILKKINLLEQEIFIESYYTFETLKDMVNKKEYKILVFDEDVKGYLILHDSYDLYEIMKIAVKKEFRNKKIGEQLINFYLNNWEQNLFLEVRESNEIARYFYEKIGFVSVGKRKNYYPNGETAILMSLERN</sequence>
<dbReference type="InterPro" id="IPR016181">
    <property type="entry name" value="Acyl_CoA_acyltransferase"/>
</dbReference>
<evidence type="ECO:0000313" key="5">
    <source>
        <dbReference type="Proteomes" id="UP000017081"/>
    </source>
</evidence>
<dbReference type="RefSeq" id="WP_023051186.1">
    <property type="nucleotide sequence ID" value="NZ_CP173065.2"/>
</dbReference>
<dbReference type="HOGENOM" id="CLU_013985_23_2_0"/>
<gene>
    <name evidence="4" type="ORF">HMPREF0202_01649</name>
</gene>
<keyword evidence="2" id="KW-0012">Acyltransferase</keyword>